<gene>
    <name evidence="2" type="ORF">THC_0367</name>
</gene>
<reference evidence="3" key="2">
    <citation type="journal article" date="2016" name="Int. J. Syst. Evol. Microbiol.">
        <title>Caldimicrobium thiodismutans sp. nov., a sulfur-disproportionating bacterium isolated from a hot spring.</title>
        <authorList>
            <person name="Kojima H."/>
            <person name="Umezawa K."/>
            <person name="Fukui M."/>
        </authorList>
    </citation>
    <scope>NUCLEOTIDE SEQUENCE [LARGE SCALE GENOMIC DNA]</scope>
    <source>
        <strain evidence="3">TF1</strain>
    </source>
</reference>
<dbReference type="Proteomes" id="UP000068196">
    <property type="component" value="Chromosome"/>
</dbReference>
<dbReference type="EMBL" id="AP014945">
    <property type="protein sequence ID" value="BAU22765.1"/>
    <property type="molecule type" value="Genomic_DNA"/>
</dbReference>
<dbReference type="SUPFAM" id="SSF52402">
    <property type="entry name" value="Adenine nucleotide alpha hydrolases-like"/>
    <property type="match status" value="1"/>
</dbReference>
<dbReference type="KEGG" id="cthi:THC_0367"/>
<evidence type="ECO:0000313" key="3">
    <source>
        <dbReference type="Proteomes" id="UP000068196"/>
    </source>
</evidence>
<keyword evidence="3" id="KW-1185">Reference proteome</keyword>
<reference evidence="2 3" key="1">
    <citation type="journal article" date="2016" name="Int. J. Syst. Evol. Microbiol.">
        <title>Caldimicrobium thiodismutans sp. nov., a sulfur-disproportionating bacterium isolated from a hot spring, and emended description of the genus Caldimicrobium.</title>
        <authorList>
            <person name="Kojima H."/>
            <person name="Umezawa K."/>
            <person name="Fukui M."/>
        </authorList>
    </citation>
    <scope>NUCLEOTIDE SEQUENCE [LARGE SCALE GENOMIC DNA]</scope>
    <source>
        <strain evidence="2 3">TF1</strain>
    </source>
</reference>
<sequence length="142" mass="16739">MAKGYRKILIIYRNSPEFLRESFKLAKKEGTWVVVLKPLPTYEGELHLTGIKNLEEILEGYKLKEYKQIKELTEEERVLAKIRVEEIEKEEDILDIAIEENCDLIVIEPKKPTLFERLLSLKDRLIELLIDQSPCPVFIIRN</sequence>
<accession>A0A0U4W0T7</accession>
<name>A0A0U4W0T7_9BACT</name>
<dbReference type="AlphaFoldDB" id="A0A0U4W0T7"/>
<evidence type="ECO:0000313" key="2">
    <source>
        <dbReference type="EMBL" id="BAU22765.1"/>
    </source>
</evidence>
<dbReference type="CDD" id="cd00293">
    <property type="entry name" value="USP-like"/>
    <property type="match status" value="1"/>
</dbReference>
<dbReference type="InterPro" id="IPR014729">
    <property type="entry name" value="Rossmann-like_a/b/a_fold"/>
</dbReference>
<feature type="domain" description="UspA" evidence="1">
    <location>
        <begin position="5"/>
        <end position="141"/>
    </location>
</feature>
<dbReference type="RefSeq" id="WP_068512528.1">
    <property type="nucleotide sequence ID" value="NZ_AP014945.1"/>
</dbReference>
<dbReference type="STRING" id="1653476.THC_0367"/>
<dbReference type="Pfam" id="PF00582">
    <property type="entry name" value="Usp"/>
    <property type="match status" value="1"/>
</dbReference>
<evidence type="ECO:0000259" key="1">
    <source>
        <dbReference type="Pfam" id="PF00582"/>
    </source>
</evidence>
<dbReference type="OrthoDB" id="9788959at2"/>
<dbReference type="Gene3D" id="3.40.50.620">
    <property type="entry name" value="HUPs"/>
    <property type="match status" value="1"/>
</dbReference>
<dbReference type="InterPro" id="IPR006016">
    <property type="entry name" value="UspA"/>
</dbReference>
<organism evidence="2 3">
    <name type="scientific">Caldimicrobium thiodismutans</name>
    <dbReference type="NCBI Taxonomy" id="1653476"/>
    <lineage>
        <taxon>Bacteria</taxon>
        <taxon>Pseudomonadati</taxon>
        <taxon>Thermodesulfobacteriota</taxon>
        <taxon>Thermodesulfobacteria</taxon>
        <taxon>Thermodesulfobacteriales</taxon>
        <taxon>Thermodesulfobacteriaceae</taxon>
        <taxon>Caldimicrobium</taxon>
    </lineage>
</organism>
<proteinExistence type="predicted"/>
<protein>
    <recommendedName>
        <fullName evidence="1">UspA domain-containing protein</fullName>
    </recommendedName>
</protein>